<evidence type="ECO:0000313" key="3">
    <source>
        <dbReference type="Proteomes" id="UP000321393"/>
    </source>
</evidence>
<evidence type="ECO:0000313" key="1">
    <source>
        <dbReference type="EMBL" id="KAA0039018.1"/>
    </source>
</evidence>
<evidence type="ECO:0000313" key="4">
    <source>
        <dbReference type="Proteomes" id="UP000321947"/>
    </source>
</evidence>
<evidence type="ECO:0000313" key="2">
    <source>
        <dbReference type="EMBL" id="TYK22577.1"/>
    </source>
</evidence>
<name>A0A5A7T817_CUCMM</name>
<comment type="caution">
    <text evidence="1">The sequence shown here is derived from an EMBL/GenBank/DDBJ whole genome shotgun (WGS) entry which is preliminary data.</text>
</comment>
<organism evidence="1 3">
    <name type="scientific">Cucumis melo var. makuwa</name>
    <name type="common">Oriental melon</name>
    <dbReference type="NCBI Taxonomy" id="1194695"/>
    <lineage>
        <taxon>Eukaryota</taxon>
        <taxon>Viridiplantae</taxon>
        <taxon>Streptophyta</taxon>
        <taxon>Embryophyta</taxon>
        <taxon>Tracheophyta</taxon>
        <taxon>Spermatophyta</taxon>
        <taxon>Magnoliopsida</taxon>
        <taxon>eudicotyledons</taxon>
        <taxon>Gunneridae</taxon>
        <taxon>Pentapetalae</taxon>
        <taxon>rosids</taxon>
        <taxon>fabids</taxon>
        <taxon>Cucurbitales</taxon>
        <taxon>Cucurbitaceae</taxon>
        <taxon>Benincaseae</taxon>
        <taxon>Cucumis</taxon>
    </lineage>
</organism>
<dbReference type="Proteomes" id="UP000321393">
    <property type="component" value="Unassembled WGS sequence"/>
</dbReference>
<accession>A0A5A7T817</accession>
<dbReference type="EMBL" id="SSTE01018486">
    <property type="protein sequence ID" value="KAA0039018.1"/>
    <property type="molecule type" value="Genomic_DNA"/>
</dbReference>
<sequence>MMRGEKVGCTNKKRCLSHPKIDDHSIEDCCEFKNEVQKLMDAKILLVRQMSLQEIEVNMIMDASSNKETSKGTSIAVISKNTILPHPLVYQYPP</sequence>
<proteinExistence type="predicted"/>
<dbReference type="EMBL" id="SSTD01004953">
    <property type="protein sequence ID" value="TYK22577.1"/>
    <property type="molecule type" value="Genomic_DNA"/>
</dbReference>
<dbReference type="AlphaFoldDB" id="A0A5A7T817"/>
<dbReference type="Proteomes" id="UP000321947">
    <property type="component" value="Unassembled WGS sequence"/>
</dbReference>
<protein>
    <submittedName>
        <fullName evidence="1">Uncharacterized protein</fullName>
    </submittedName>
</protein>
<reference evidence="3 4" key="1">
    <citation type="submission" date="2019-08" db="EMBL/GenBank/DDBJ databases">
        <title>Draft genome sequences of two oriental melons (Cucumis melo L. var makuwa).</title>
        <authorList>
            <person name="Kwon S.-Y."/>
        </authorList>
    </citation>
    <scope>NUCLEOTIDE SEQUENCE [LARGE SCALE GENOMIC DNA]</scope>
    <source>
        <strain evidence="4">cv. Chang Bougi</strain>
        <strain evidence="3">cv. SW 3</strain>
        <tissue evidence="1">Leaf</tissue>
    </source>
</reference>
<gene>
    <name evidence="2" type="ORF">E5676_scaffold584G00320</name>
    <name evidence="1" type="ORF">E6C27_scaffold84G001050</name>
</gene>